<evidence type="ECO:0000313" key="1">
    <source>
        <dbReference type="EMBL" id="KGJ96408.1"/>
    </source>
</evidence>
<name>A0A099L3F5_COLPS</name>
<proteinExistence type="predicted"/>
<accession>A0A099L3F5</accession>
<organism evidence="1 2">
    <name type="scientific">Colwellia psychrerythraea</name>
    <name type="common">Vibrio psychroerythus</name>
    <dbReference type="NCBI Taxonomy" id="28229"/>
    <lineage>
        <taxon>Bacteria</taxon>
        <taxon>Pseudomonadati</taxon>
        <taxon>Pseudomonadota</taxon>
        <taxon>Gammaproteobacteria</taxon>
        <taxon>Alteromonadales</taxon>
        <taxon>Colwelliaceae</taxon>
        <taxon>Colwellia</taxon>
    </lineage>
</organism>
<dbReference type="EMBL" id="JQEC01000011">
    <property type="protein sequence ID" value="KGJ96408.1"/>
    <property type="molecule type" value="Genomic_DNA"/>
</dbReference>
<reference evidence="1 2" key="1">
    <citation type="submission" date="2014-08" db="EMBL/GenBank/DDBJ databases">
        <title>Genomic and Phenotypic Diversity of Colwellia psychrerythraea strains from Disparate Marine Basins.</title>
        <authorList>
            <person name="Techtmann S.M."/>
            <person name="Stelling S.C."/>
            <person name="Utturkar S.M."/>
            <person name="Alshibli N."/>
            <person name="Harris A."/>
            <person name="Brown S.D."/>
            <person name="Hazen T.C."/>
        </authorList>
    </citation>
    <scope>NUCLEOTIDE SEQUENCE [LARGE SCALE GENOMIC DNA]</scope>
    <source>
        <strain evidence="1 2">GAB14E</strain>
    </source>
</reference>
<dbReference type="Proteomes" id="UP000029868">
    <property type="component" value="Unassembled WGS sequence"/>
</dbReference>
<evidence type="ECO:0000313" key="2">
    <source>
        <dbReference type="Proteomes" id="UP000029868"/>
    </source>
</evidence>
<sequence length="242" mass="26982">MDNTQYRQFLNNPVTFLNGGPVSRLRINVTTPGVSFRNSIKSTENFNGSVPTSFQYSDSRVTPISLRYENTGIAPTSALWAQTTRPPVGNFVNDRAYYLQWSADQAYAIELKHEAQLFFTAQVDGCGILVFETPQKLIIVHHNIQVAAAGQSFLQSVFESQGNYQTRDRNNRFDARARALQELSAHIIANNPSITGGTSLDARQYMSAGHAASVFGIKRGGRWRIYVNSKTGANYRTKLMYG</sequence>
<dbReference type="PATRIC" id="fig|28229.3.peg.1293"/>
<gene>
    <name evidence="1" type="ORF">GAB14E_0355</name>
</gene>
<dbReference type="AlphaFoldDB" id="A0A099L3F5"/>
<protein>
    <submittedName>
        <fullName evidence="1">Uncharacterized protein</fullName>
    </submittedName>
</protein>
<comment type="caution">
    <text evidence="1">The sequence shown here is derived from an EMBL/GenBank/DDBJ whole genome shotgun (WGS) entry which is preliminary data.</text>
</comment>